<feature type="domain" description="Restriction endonuclease type II EcoRII C-terminal" evidence="1">
    <location>
        <begin position="40"/>
        <end position="198"/>
    </location>
</feature>
<evidence type="ECO:0000259" key="1">
    <source>
        <dbReference type="Pfam" id="PF09019"/>
    </source>
</evidence>
<organism evidence="2 3">
    <name type="scientific">Candidatus Anaerobiospirillum pullicola</name>
    <dbReference type="NCBI Taxonomy" id="2838451"/>
    <lineage>
        <taxon>Bacteria</taxon>
        <taxon>Pseudomonadati</taxon>
        <taxon>Pseudomonadota</taxon>
        <taxon>Gammaproteobacteria</taxon>
        <taxon>Aeromonadales</taxon>
        <taxon>Succinivibrionaceae</taxon>
        <taxon>Anaerobiospirillum</taxon>
    </lineage>
</organism>
<accession>A0A948X003</accession>
<dbReference type="GO" id="GO:0009307">
    <property type="term" value="P:DNA restriction-modification system"/>
    <property type="evidence" value="ECO:0007669"/>
    <property type="project" value="InterPro"/>
</dbReference>
<dbReference type="EMBL" id="JAHLFE010000152">
    <property type="protein sequence ID" value="MBU3844694.1"/>
    <property type="molecule type" value="Genomic_DNA"/>
</dbReference>
<evidence type="ECO:0000313" key="2">
    <source>
        <dbReference type="EMBL" id="MBU3844694.1"/>
    </source>
</evidence>
<dbReference type="InterPro" id="IPR015109">
    <property type="entry name" value="Restrct_endonuc_II_EcoRII_C"/>
</dbReference>
<name>A0A948X003_9GAMM</name>
<dbReference type="InterPro" id="IPR011335">
    <property type="entry name" value="Restrct_endonuc-II-like"/>
</dbReference>
<dbReference type="AlphaFoldDB" id="A0A948X003"/>
<dbReference type="GO" id="GO:0003677">
    <property type="term" value="F:DNA binding"/>
    <property type="evidence" value="ECO:0007669"/>
    <property type="project" value="InterPro"/>
</dbReference>
<sequence>MERMRVMCWQQLRQAERDFNRQMITSMFDPQQLPQMTGADVVNALAENFDYFYILSQANTQSRRSRAGKEFELILALMLACCEIPVDMQFFLGTGLRKKAVDLVVPDLSTCSNSQQPQCMFALSAKTNLRERWQEVVTEAKQAQVKELYLLTLEPKVSIATIANLAHDNIFLVTSIANKQKWPVNAYQDHVLTFEELIQRINEALCSIPWSQIPTQTKQAASKYMYGLCQKTTDLPYVQHLYSTWGLRFENLALR</sequence>
<dbReference type="GO" id="GO:0009036">
    <property type="term" value="F:type II site-specific deoxyribonuclease activity"/>
    <property type="evidence" value="ECO:0007669"/>
    <property type="project" value="InterPro"/>
</dbReference>
<dbReference type="InterPro" id="IPR038365">
    <property type="entry name" value="EcoRII_C_sf"/>
</dbReference>
<reference evidence="2" key="2">
    <citation type="submission" date="2021-04" db="EMBL/GenBank/DDBJ databases">
        <authorList>
            <person name="Gilroy R."/>
        </authorList>
    </citation>
    <scope>NUCLEOTIDE SEQUENCE</scope>
    <source>
        <strain evidence="2">378</strain>
    </source>
</reference>
<dbReference type="Pfam" id="PF09019">
    <property type="entry name" value="EcoRII-C"/>
    <property type="match status" value="1"/>
</dbReference>
<gene>
    <name evidence="2" type="ORF">H9847_07515</name>
</gene>
<protein>
    <recommendedName>
        <fullName evidence="1">Restriction endonuclease type II EcoRII C-terminal domain-containing protein</fullName>
    </recommendedName>
</protein>
<dbReference type="Proteomes" id="UP000733611">
    <property type="component" value="Unassembled WGS sequence"/>
</dbReference>
<comment type="caution">
    <text evidence="2">The sequence shown here is derived from an EMBL/GenBank/DDBJ whole genome shotgun (WGS) entry which is preliminary data.</text>
</comment>
<proteinExistence type="predicted"/>
<reference evidence="2" key="1">
    <citation type="journal article" date="2021" name="PeerJ">
        <title>Extensive microbial diversity within the chicken gut microbiome revealed by metagenomics and culture.</title>
        <authorList>
            <person name="Gilroy R."/>
            <person name="Ravi A."/>
            <person name="Getino M."/>
            <person name="Pursley I."/>
            <person name="Horton D.L."/>
            <person name="Alikhan N.F."/>
            <person name="Baker D."/>
            <person name="Gharbi K."/>
            <person name="Hall N."/>
            <person name="Watson M."/>
            <person name="Adriaenssens E.M."/>
            <person name="Foster-Nyarko E."/>
            <person name="Jarju S."/>
            <person name="Secka A."/>
            <person name="Antonio M."/>
            <person name="Oren A."/>
            <person name="Chaudhuri R.R."/>
            <person name="La Ragione R."/>
            <person name="Hildebrand F."/>
            <person name="Pallen M.J."/>
        </authorList>
    </citation>
    <scope>NUCLEOTIDE SEQUENCE</scope>
    <source>
        <strain evidence="2">378</strain>
    </source>
</reference>
<dbReference type="Gene3D" id="3.40.91.80">
    <property type="match status" value="1"/>
</dbReference>
<evidence type="ECO:0000313" key="3">
    <source>
        <dbReference type="Proteomes" id="UP000733611"/>
    </source>
</evidence>
<dbReference type="SUPFAM" id="SSF52980">
    <property type="entry name" value="Restriction endonuclease-like"/>
    <property type="match status" value="1"/>
</dbReference>